<proteinExistence type="inferred from homology"/>
<keyword evidence="2 8" id="KW-0813">Transport</keyword>
<accession>A0ABW5Y280</accession>
<dbReference type="Gene3D" id="1.10.3720.10">
    <property type="entry name" value="MetI-like"/>
    <property type="match status" value="1"/>
</dbReference>
<comment type="similarity">
    <text evidence="7">Belongs to the binding-protein-dependent transport system permease family. OppBC subfamily.</text>
</comment>
<evidence type="ECO:0000256" key="7">
    <source>
        <dbReference type="ARBA" id="ARBA00024202"/>
    </source>
</evidence>
<dbReference type="EMBL" id="JBHUOR010000116">
    <property type="protein sequence ID" value="MFD2869424.1"/>
    <property type="molecule type" value="Genomic_DNA"/>
</dbReference>
<dbReference type="PANTHER" id="PTHR43386:SF1">
    <property type="entry name" value="D,D-DIPEPTIDE TRANSPORT SYSTEM PERMEASE PROTEIN DDPC-RELATED"/>
    <property type="match status" value="1"/>
</dbReference>
<feature type="transmembrane region" description="Helical" evidence="8">
    <location>
        <begin position="120"/>
        <end position="148"/>
    </location>
</feature>
<dbReference type="InterPro" id="IPR000515">
    <property type="entry name" value="MetI-like"/>
</dbReference>
<keyword evidence="5 8" id="KW-1133">Transmembrane helix</keyword>
<keyword evidence="11" id="KW-1185">Reference proteome</keyword>
<feature type="transmembrane region" description="Helical" evidence="8">
    <location>
        <begin position="241"/>
        <end position="260"/>
    </location>
</feature>
<dbReference type="InterPro" id="IPR053385">
    <property type="entry name" value="ABC_transport_permease"/>
</dbReference>
<dbReference type="Pfam" id="PF00528">
    <property type="entry name" value="BPD_transp_1"/>
    <property type="match status" value="1"/>
</dbReference>
<dbReference type="SUPFAM" id="SSF161098">
    <property type="entry name" value="MetI-like"/>
    <property type="match status" value="1"/>
</dbReference>
<evidence type="ECO:0000256" key="3">
    <source>
        <dbReference type="ARBA" id="ARBA00022475"/>
    </source>
</evidence>
<dbReference type="Pfam" id="PF12911">
    <property type="entry name" value="OppC_N"/>
    <property type="match status" value="1"/>
</dbReference>
<organism evidence="10 11">
    <name type="scientific">Kurthia populi</name>
    <dbReference type="NCBI Taxonomy" id="1562132"/>
    <lineage>
        <taxon>Bacteria</taxon>
        <taxon>Bacillati</taxon>
        <taxon>Bacillota</taxon>
        <taxon>Bacilli</taxon>
        <taxon>Bacillales</taxon>
        <taxon>Caryophanaceae</taxon>
        <taxon>Kurthia</taxon>
    </lineage>
</organism>
<dbReference type="InterPro" id="IPR050366">
    <property type="entry name" value="BP-dependent_transpt_permease"/>
</dbReference>
<reference evidence="11" key="1">
    <citation type="journal article" date="2019" name="Int. J. Syst. Evol. Microbiol.">
        <title>The Global Catalogue of Microorganisms (GCM) 10K type strain sequencing project: providing services to taxonomists for standard genome sequencing and annotation.</title>
        <authorList>
            <consortium name="The Broad Institute Genomics Platform"/>
            <consortium name="The Broad Institute Genome Sequencing Center for Infectious Disease"/>
            <person name="Wu L."/>
            <person name="Ma J."/>
        </authorList>
    </citation>
    <scope>NUCLEOTIDE SEQUENCE [LARGE SCALE GENOMIC DNA]</scope>
    <source>
        <strain evidence="11">KCTC 33522</strain>
    </source>
</reference>
<keyword evidence="3" id="KW-1003">Cell membrane</keyword>
<feature type="domain" description="ABC transmembrane type-1" evidence="9">
    <location>
        <begin position="71"/>
        <end position="260"/>
    </location>
</feature>
<feature type="transmembrane region" description="Helical" evidence="8">
    <location>
        <begin position="12"/>
        <end position="32"/>
    </location>
</feature>
<evidence type="ECO:0000256" key="5">
    <source>
        <dbReference type="ARBA" id="ARBA00022989"/>
    </source>
</evidence>
<protein>
    <submittedName>
        <fullName evidence="10">Nickel transporter permease</fullName>
    </submittedName>
</protein>
<comment type="subcellular location">
    <subcellularLocation>
        <location evidence="1 8">Cell membrane</location>
        <topology evidence="1 8">Multi-pass membrane protein</topology>
    </subcellularLocation>
</comment>
<gene>
    <name evidence="10" type="primary">nikC</name>
    <name evidence="10" type="ORF">ACFSY7_13095</name>
</gene>
<name>A0ABW5Y280_9BACL</name>
<dbReference type="Proteomes" id="UP001597568">
    <property type="component" value="Unassembled WGS sequence"/>
</dbReference>
<dbReference type="InterPro" id="IPR025966">
    <property type="entry name" value="OppC_N"/>
</dbReference>
<dbReference type="NCBIfam" id="NF045474">
    <property type="entry name" value="Opp2C"/>
    <property type="match status" value="1"/>
</dbReference>
<dbReference type="InterPro" id="IPR035906">
    <property type="entry name" value="MetI-like_sf"/>
</dbReference>
<dbReference type="RefSeq" id="WP_139993510.1">
    <property type="nucleotide sequence ID" value="NZ_JBHUOR010000116.1"/>
</dbReference>
<comment type="caution">
    <text evidence="10">The sequence shown here is derived from an EMBL/GenBank/DDBJ whole genome shotgun (WGS) entry which is preliminary data.</text>
</comment>
<evidence type="ECO:0000313" key="11">
    <source>
        <dbReference type="Proteomes" id="UP001597568"/>
    </source>
</evidence>
<evidence type="ECO:0000256" key="2">
    <source>
        <dbReference type="ARBA" id="ARBA00022448"/>
    </source>
</evidence>
<keyword evidence="6 8" id="KW-0472">Membrane</keyword>
<dbReference type="CDD" id="cd06261">
    <property type="entry name" value="TM_PBP2"/>
    <property type="match status" value="1"/>
</dbReference>
<evidence type="ECO:0000313" key="10">
    <source>
        <dbReference type="EMBL" id="MFD2869424.1"/>
    </source>
</evidence>
<feature type="transmembrane region" description="Helical" evidence="8">
    <location>
        <begin position="75"/>
        <end position="99"/>
    </location>
</feature>
<evidence type="ECO:0000256" key="1">
    <source>
        <dbReference type="ARBA" id="ARBA00004651"/>
    </source>
</evidence>
<dbReference type="PANTHER" id="PTHR43386">
    <property type="entry name" value="OLIGOPEPTIDE TRANSPORT SYSTEM PERMEASE PROTEIN APPC"/>
    <property type="match status" value="1"/>
</dbReference>
<evidence type="ECO:0000256" key="4">
    <source>
        <dbReference type="ARBA" id="ARBA00022692"/>
    </source>
</evidence>
<evidence type="ECO:0000256" key="6">
    <source>
        <dbReference type="ARBA" id="ARBA00023136"/>
    </source>
</evidence>
<evidence type="ECO:0000259" key="9">
    <source>
        <dbReference type="PROSITE" id="PS50928"/>
    </source>
</evidence>
<dbReference type="PROSITE" id="PS50928">
    <property type="entry name" value="ABC_TM1"/>
    <property type="match status" value="1"/>
</dbReference>
<keyword evidence="4 8" id="KW-0812">Transmembrane</keyword>
<evidence type="ECO:0000256" key="8">
    <source>
        <dbReference type="RuleBase" id="RU363032"/>
    </source>
</evidence>
<sequence>MIHFIKQHKLVTFYSVLVALLFILTIIAPWLAPNNPTVVNLAMKLQGPSAQYPLGTDHLGRCILSRLLIGMQASLGSATVIFICSLSIGLLVGTVAGYFGGWIDYVLMRICETMMAFPNLLLVIGLVGMFGPGLKQVVFALILVQWVYYARIFRGMVLTLKTENYVKAARINGSSAFRIIRKHIVPNILPPLLVMSTLEMGWSIMNISSMSFLGLGVQAPTPEWGMMILEGKSFVRSNIELMLYPGLCIMFVVMLFNLLGESLATLFDVNKQALKGKEK</sequence>